<dbReference type="Proteomes" id="UP000002745">
    <property type="component" value="Chromosome"/>
</dbReference>
<feature type="transmembrane region" description="Helical" evidence="8">
    <location>
        <begin position="404"/>
        <end position="422"/>
    </location>
</feature>
<feature type="transmembrane region" description="Helical" evidence="8">
    <location>
        <begin position="33"/>
        <end position="59"/>
    </location>
</feature>
<feature type="transmembrane region" description="Helical" evidence="8">
    <location>
        <begin position="379"/>
        <end position="398"/>
    </location>
</feature>
<organism evidence="9 10">
    <name type="scientific">Hirschia baltica (strain ATCC 49814 / DSM 5838 / IFAM 1418)</name>
    <dbReference type="NCBI Taxonomy" id="582402"/>
    <lineage>
        <taxon>Bacteria</taxon>
        <taxon>Pseudomonadati</taxon>
        <taxon>Pseudomonadota</taxon>
        <taxon>Alphaproteobacteria</taxon>
        <taxon>Hyphomonadales</taxon>
        <taxon>Hyphomonadaceae</taxon>
        <taxon>Hirschia</taxon>
    </lineage>
</organism>
<feature type="compositionally biased region" description="Basic and acidic residues" evidence="7">
    <location>
        <begin position="1"/>
        <end position="15"/>
    </location>
</feature>
<feature type="transmembrane region" description="Helical" evidence="8">
    <location>
        <begin position="202"/>
        <end position="221"/>
    </location>
</feature>
<comment type="subcellular location">
    <subcellularLocation>
        <location evidence="1">Cell membrane</location>
        <topology evidence="1">Multi-pass membrane protein</topology>
    </subcellularLocation>
</comment>
<evidence type="ECO:0000313" key="10">
    <source>
        <dbReference type="Proteomes" id="UP000002745"/>
    </source>
</evidence>
<evidence type="ECO:0000256" key="3">
    <source>
        <dbReference type="ARBA" id="ARBA00022475"/>
    </source>
</evidence>
<feature type="region of interest" description="Disordered" evidence="7">
    <location>
        <begin position="1"/>
        <end position="24"/>
    </location>
</feature>
<dbReference type="HOGENOM" id="CLU_026911_6_1_5"/>
<sequence length="504" mass="54610">MSKSHILSESEEKPSSPENDISKSMGSTVVKGAAWGTLATIARISSALLVLPVLARYLLPEEFGIVQIGMPVVLFLMLFNDFGFGPALVRAKSVTNNAWSSVFWVNISIGILMTITMYAMSGPIANWYKVPEAKPILEALSLILVLSCVTITPAAMLQRKMRFDILSMTEVISIGAGICVAFYGAINGYGAWALVGQQVTMFALKAVFMLALSFPPVSFVIDRGELKSLLGFSSHMMASRVLNFFSRNIDNIVIGRVLGAAALGYYSIAYRILLLPVEVFAWGLSQVLMPAMSKFQDDKGRMRAATLRTYRLISVFTFPLMAGISILAEPIIVFFLGERMANAAIVLQIIAPVGAIQSITSTQGAMYMALGRADILSKLSLLGLIAMTISTLIGAQWGLVGISWAYLILVVVMTPLTFLPLFKLLEMPISTAFNAIKTPLISTLIMTAILVAIHLQTPVGNVSNFVKLLILVPIGGIIYIASAAILDRPIVKEVFGLVDEIRKK</sequence>
<feature type="transmembrane region" description="Helical" evidence="8">
    <location>
        <begin position="139"/>
        <end position="157"/>
    </location>
</feature>
<feature type="transmembrane region" description="Helical" evidence="8">
    <location>
        <begin position="434"/>
        <end position="453"/>
    </location>
</feature>
<keyword evidence="3" id="KW-1003">Cell membrane</keyword>
<dbReference type="GO" id="GO:0005886">
    <property type="term" value="C:plasma membrane"/>
    <property type="evidence" value="ECO:0007669"/>
    <property type="project" value="UniProtKB-SubCell"/>
</dbReference>
<evidence type="ECO:0000256" key="2">
    <source>
        <dbReference type="ARBA" id="ARBA00007430"/>
    </source>
</evidence>
<reference evidence="10" key="1">
    <citation type="journal article" date="2011" name="J. Bacteriol.">
        <title>Genome sequences of eight morphologically diverse alphaproteobacteria.</title>
        <authorList>
            <consortium name="US DOE Joint Genome Institute"/>
            <person name="Brown P.J."/>
            <person name="Kysela D.T."/>
            <person name="Buechlein A."/>
            <person name="Hemmerich C."/>
            <person name="Brun Y.V."/>
        </authorList>
    </citation>
    <scope>NUCLEOTIDE SEQUENCE [LARGE SCALE GENOMIC DNA]</scope>
    <source>
        <strain evidence="10">ATCC 49814 / DSM 5838 / IFAM 1418</strain>
    </source>
</reference>
<dbReference type="RefSeq" id="WP_015827975.1">
    <property type="nucleotide sequence ID" value="NC_012982.1"/>
</dbReference>
<feature type="transmembrane region" description="Helical" evidence="8">
    <location>
        <begin position="312"/>
        <end position="337"/>
    </location>
</feature>
<keyword evidence="6 8" id="KW-0472">Membrane</keyword>
<dbReference type="PANTHER" id="PTHR30250">
    <property type="entry name" value="PST FAMILY PREDICTED COLANIC ACID TRANSPORTER"/>
    <property type="match status" value="1"/>
</dbReference>
<keyword evidence="5 8" id="KW-1133">Transmembrane helix</keyword>
<evidence type="ECO:0000313" key="9">
    <source>
        <dbReference type="EMBL" id="ACT59825.1"/>
    </source>
</evidence>
<gene>
    <name evidence="9" type="ordered locus">Hbal_2144</name>
</gene>
<evidence type="ECO:0000256" key="5">
    <source>
        <dbReference type="ARBA" id="ARBA00022989"/>
    </source>
</evidence>
<feature type="transmembrane region" description="Helical" evidence="8">
    <location>
        <begin position="65"/>
        <end position="89"/>
    </location>
</feature>
<proteinExistence type="inferred from homology"/>
<dbReference type="CDD" id="cd13127">
    <property type="entry name" value="MATE_tuaB_like"/>
    <property type="match status" value="1"/>
</dbReference>
<feature type="transmembrane region" description="Helical" evidence="8">
    <location>
        <begin position="101"/>
        <end position="119"/>
    </location>
</feature>
<dbReference type="STRING" id="582402.Hbal_2144"/>
<feature type="transmembrane region" description="Helical" evidence="8">
    <location>
        <begin position="241"/>
        <end position="266"/>
    </location>
</feature>
<evidence type="ECO:0000256" key="6">
    <source>
        <dbReference type="ARBA" id="ARBA00023136"/>
    </source>
</evidence>
<keyword evidence="4 8" id="KW-0812">Transmembrane</keyword>
<evidence type="ECO:0000256" key="4">
    <source>
        <dbReference type="ARBA" id="ARBA00022692"/>
    </source>
</evidence>
<dbReference type="KEGG" id="hba:Hbal_2144"/>
<protein>
    <submittedName>
        <fullName evidence="9">Polysaccharide biosynthesis protein</fullName>
    </submittedName>
</protein>
<evidence type="ECO:0000256" key="8">
    <source>
        <dbReference type="SAM" id="Phobius"/>
    </source>
</evidence>
<feature type="transmembrane region" description="Helical" evidence="8">
    <location>
        <begin position="169"/>
        <end position="190"/>
    </location>
</feature>
<dbReference type="InterPro" id="IPR050833">
    <property type="entry name" value="Poly_Biosynth_Transport"/>
</dbReference>
<name>C6XLZ3_HIRBI</name>
<dbReference type="eggNOG" id="COG2244">
    <property type="taxonomic scope" value="Bacteria"/>
</dbReference>
<evidence type="ECO:0000256" key="7">
    <source>
        <dbReference type="SAM" id="MobiDB-lite"/>
    </source>
</evidence>
<dbReference type="EMBL" id="CP001678">
    <property type="protein sequence ID" value="ACT59825.1"/>
    <property type="molecule type" value="Genomic_DNA"/>
</dbReference>
<dbReference type="Pfam" id="PF13440">
    <property type="entry name" value="Polysacc_synt_3"/>
    <property type="match status" value="1"/>
</dbReference>
<accession>C6XLZ3</accession>
<dbReference type="AlphaFoldDB" id="C6XLZ3"/>
<comment type="similarity">
    <text evidence="2">Belongs to the polysaccharide synthase family.</text>
</comment>
<dbReference type="PANTHER" id="PTHR30250:SF10">
    <property type="entry name" value="LIPOPOLYSACCHARIDE BIOSYNTHESIS PROTEIN WZXC"/>
    <property type="match status" value="1"/>
</dbReference>
<evidence type="ECO:0000256" key="1">
    <source>
        <dbReference type="ARBA" id="ARBA00004651"/>
    </source>
</evidence>
<keyword evidence="10" id="KW-1185">Reference proteome</keyword>
<feature type="transmembrane region" description="Helical" evidence="8">
    <location>
        <begin position="465"/>
        <end position="486"/>
    </location>
</feature>